<accession>A0AAV6W5M0</accession>
<comment type="caution">
    <text evidence="1">The sequence shown here is derived from an EMBL/GenBank/DDBJ whole genome shotgun (WGS) entry which is preliminary data.</text>
</comment>
<evidence type="ECO:0000313" key="2">
    <source>
        <dbReference type="Proteomes" id="UP000827092"/>
    </source>
</evidence>
<gene>
    <name evidence="1" type="ORF">JTE90_010451</name>
</gene>
<dbReference type="Proteomes" id="UP000827092">
    <property type="component" value="Unassembled WGS sequence"/>
</dbReference>
<organism evidence="1 2">
    <name type="scientific">Oedothorax gibbosus</name>
    <dbReference type="NCBI Taxonomy" id="931172"/>
    <lineage>
        <taxon>Eukaryota</taxon>
        <taxon>Metazoa</taxon>
        <taxon>Ecdysozoa</taxon>
        <taxon>Arthropoda</taxon>
        <taxon>Chelicerata</taxon>
        <taxon>Arachnida</taxon>
        <taxon>Araneae</taxon>
        <taxon>Araneomorphae</taxon>
        <taxon>Entelegynae</taxon>
        <taxon>Araneoidea</taxon>
        <taxon>Linyphiidae</taxon>
        <taxon>Erigoninae</taxon>
        <taxon>Oedothorax</taxon>
    </lineage>
</organism>
<sequence length="102" mass="11891">MSQIRFGHYIHTVKRAYNGLCRVPEDPGWQILAVYEHQLGYFSEIGNPVYVCNESIRKRMRPLVHYARLLQLISRRLKPRNSEMAADSAEIEALCEVMNRQG</sequence>
<dbReference type="AlphaFoldDB" id="A0AAV6W5M0"/>
<evidence type="ECO:0000313" key="1">
    <source>
        <dbReference type="EMBL" id="KAG8202089.1"/>
    </source>
</evidence>
<name>A0AAV6W5M0_9ARAC</name>
<proteinExistence type="predicted"/>
<reference evidence="1 2" key="1">
    <citation type="journal article" date="2022" name="Nat. Ecol. Evol.">
        <title>A masculinizing supergene underlies an exaggerated male reproductive morph in a spider.</title>
        <authorList>
            <person name="Hendrickx F."/>
            <person name="De Corte Z."/>
            <person name="Sonet G."/>
            <person name="Van Belleghem S.M."/>
            <person name="Kostlbacher S."/>
            <person name="Vangestel C."/>
        </authorList>
    </citation>
    <scope>NUCLEOTIDE SEQUENCE [LARGE SCALE GENOMIC DNA]</scope>
    <source>
        <strain evidence="1">W744_W776</strain>
    </source>
</reference>
<keyword evidence="2" id="KW-1185">Reference proteome</keyword>
<dbReference type="EMBL" id="JAFNEN010000001">
    <property type="protein sequence ID" value="KAG8202089.1"/>
    <property type="molecule type" value="Genomic_DNA"/>
</dbReference>
<protein>
    <submittedName>
        <fullName evidence="1">Uncharacterized protein</fullName>
    </submittedName>
</protein>